<feature type="region of interest" description="Disordered" evidence="1">
    <location>
        <begin position="1"/>
        <end position="62"/>
    </location>
</feature>
<feature type="compositionally biased region" description="Pro residues" evidence="1">
    <location>
        <begin position="164"/>
        <end position="173"/>
    </location>
</feature>
<sequence>MPFRTREAQPDGSGMQRLLQAISRQPTFRHTKKLKSNSSHPESERSVTKPGPGDPLTSTKRTWRSRMSKLRISLKHDESALLAELAEASHWKDYVVDERIPAQQLSSQSHNEQLPCTTDDAKQSSDTRSFDEVEPLTKRIKSIHFPEDKHSSMYSTSETATSPPLSPRTPPVPSVYSPSRSTTFCEYPFRRDSTVSSRSTLSRATTLISLSAEPAIDPEQLRKKRNRASVDSPTGAEYPPIPRLRTMNTNCSLPDLAGSKARGARHSDRRTCSPPLHPGTFRTNSMRVQAHLNSSLRGIRDPERELPETNEVDVEYDSEVSSRSTLSKRTAGEDGAGVNVISSGLEYLSVNENQTSMDLKRSKSNSTAAWVRNSLLTRPGRGRLNDLMQAHATKSTGYEENGAIPRSSPDAELMQQVQEPLLSVNSDILDFATGSELRDTIETGFAAQETLEPYEVKQPQPILELNTNPAVVMLGNEPELTSNSVSRQAVSHVNSKEVSSPAEPYEDVTQKSNVYLKAGAMSLRVEIPMDSGMSGSGKSELSSSTMSDESTSDCSFNGNNDDDQWIESYLRSLQKGIVLRLMNQANQIFASHDGTRLCAEGQPTNNSPGNTSPSFNGQPQISRSSSRSGLSGKRPLNSGNGPEDDDDEQEDGRNKRPRSDTLSPLEGQREYACPYLKRNPEKHQDRKGCKSGFRDTHRVKEHVKRAHKLILCARCKLDFEDPQARDAHAVSSVPCQPNEDDFDRSRGFSETEQANFKSRAGLKGLSEPDR</sequence>
<feature type="region of interest" description="Disordered" evidence="1">
    <location>
        <begin position="527"/>
        <end position="559"/>
    </location>
</feature>
<dbReference type="OrthoDB" id="4161727at2759"/>
<evidence type="ECO:0000313" key="2">
    <source>
        <dbReference type="EMBL" id="KAF2667140.1"/>
    </source>
</evidence>
<keyword evidence="3" id="KW-1185">Reference proteome</keyword>
<feature type="region of interest" description="Disordered" evidence="1">
    <location>
        <begin position="599"/>
        <end position="692"/>
    </location>
</feature>
<feature type="compositionally biased region" description="Basic and acidic residues" evidence="1">
    <location>
        <begin position="678"/>
        <end position="692"/>
    </location>
</feature>
<feature type="compositionally biased region" description="Polar residues" evidence="1">
    <location>
        <begin position="104"/>
        <end position="116"/>
    </location>
</feature>
<name>A0A6A6U5F4_9PEZI</name>
<feature type="compositionally biased region" description="Low complexity" evidence="1">
    <location>
        <begin position="622"/>
        <end position="632"/>
    </location>
</feature>
<dbReference type="Proteomes" id="UP000799302">
    <property type="component" value="Unassembled WGS sequence"/>
</dbReference>
<feature type="compositionally biased region" description="Polar residues" evidence="1">
    <location>
        <begin position="602"/>
        <end position="621"/>
    </location>
</feature>
<dbReference type="PANTHER" id="PTHR38166:SF1">
    <property type="entry name" value="C2H2-TYPE DOMAIN-CONTAINING PROTEIN"/>
    <property type="match status" value="1"/>
</dbReference>
<organism evidence="2 3">
    <name type="scientific">Microthyrium microscopicum</name>
    <dbReference type="NCBI Taxonomy" id="703497"/>
    <lineage>
        <taxon>Eukaryota</taxon>
        <taxon>Fungi</taxon>
        <taxon>Dikarya</taxon>
        <taxon>Ascomycota</taxon>
        <taxon>Pezizomycotina</taxon>
        <taxon>Dothideomycetes</taxon>
        <taxon>Dothideomycetes incertae sedis</taxon>
        <taxon>Microthyriales</taxon>
        <taxon>Microthyriaceae</taxon>
        <taxon>Microthyrium</taxon>
    </lineage>
</organism>
<protein>
    <recommendedName>
        <fullName evidence="4">C2H2-type domain-containing protein</fullName>
    </recommendedName>
</protein>
<feature type="region of interest" description="Disordered" evidence="1">
    <location>
        <begin position="104"/>
        <end position="177"/>
    </location>
</feature>
<evidence type="ECO:0008006" key="4">
    <source>
        <dbReference type="Google" id="ProtNLM"/>
    </source>
</evidence>
<feature type="compositionally biased region" description="Basic and acidic residues" evidence="1">
    <location>
        <begin position="119"/>
        <end position="137"/>
    </location>
</feature>
<feature type="compositionally biased region" description="Low complexity" evidence="1">
    <location>
        <begin position="531"/>
        <end position="555"/>
    </location>
</feature>
<reference evidence="2" key="1">
    <citation type="journal article" date="2020" name="Stud. Mycol.">
        <title>101 Dothideomycetes genomes: a test case for predicting lifestyles and emergence of pathogens.</title>
        <authorList>
            <person name="Haridas S."/>
            <person name="Albert R."/>
            <person name="Binder M."/>
            <person name="Bloem J."/>
            <person name="Labutti K."/>
            <person name="Salamov A."/>
            <person name="Andreopoulos B."/>
            <person name="Baker S."/>
            <person name="Barry K."/>
            <person name="Bills G."/>
            <person name="Bluhm B."/>
            <person name="Cannon C."/>
            <person name="Castanera R."/>
            <person name="Culley D."/>
            <person name="Daum C."/>
            <person name="Ezra D."/>
            <person name="Gonzalez J."/>
            <person name="Henrissat B."/>
            <person name="Kuo A."/>
            <person name="Liang C."/>
            <person name="Lipzen A."/>
            <person name="Lutzoni F."/>
            <person name="Magnuson J."/>
            <person name="Mondo S."/>
            <person name="Nolan M."/>
            <person name="Ohm R."/>
            <person name="Pangilinan J."/>
            <person name="Park H.-J."/>
            <person name="Ramirez L."/>
            <person name="Alfaro M."/>
            <person name="Sun H."/>
            <person name="Tritt A."/>
            <person name="Yoshinaga Y."/>
            <person name="Zwiers L.-H."/>
            <person name="Turgeon B."/>
            <person name="Goodwin S."/>
            <person name="Spatafora J."/>
            <person name="Crous P."/>
            <person name="Grigoriev I."/>
        </authorList>
    </citation>
    <scope>NUCLEOTIDE SEQUENCE</scope>
    <source>
        <strain evidence="2">CBS 115976</strain>
    </source>
</reference>
<feature type="region of interest" description="Disordered" evidence="1">
    <location>
        <begin position="727"/>
        <end position="770"/>
    </location>
</feature>
<accession>A0A6A6U5F4</accession>
<evidence type="ECO:0000313" key="3">
    <source>
        <dbReference type="Proteomes" id="UP000799302"/>
    </source>
</evidence>
<proteinExistence type="predicted"/>
<dbReference type="PANTHER" id="PTHR38166">
    <property type="entry name" value="C2H2-TYPE DOMAIN-CONTAINING PROTEIN-RELATED"/>
    <property type="match status" value="1"/>
</dbReference>
<gene>
    <name evidence="2" type="ORF">BT63DRAFT_458101</name>
</gene>
<evidence type="ECO:0000256" key="1">
    <source>
        <dbReference type="SAM" id="MobiDB-lite"/>
    </source>
</evidence>
<feature type="region of interest" description="Disordered" evidence="1">
    <location>
        <begin position="215"/>
        <end position="282"/>
    </location>
</feature>
<dbReference type="EMBL" id="MU004238">
    <property type="protein sequence ID" value="KAF2667140.1"/>
    <property type="molecule type" value="Genomic_DNA"/>
</dbReference>
<dbReference type="AlphaFoldDB" id="A0A6A6U5F4"/>